<organism evidence="7 8">
    <name type="scientific">Corynebacterium jeddahense</name>
    <dbReference type="NCBI Taxonomy" id="1414719"/>
    <lineage>
        <taxon>Bacteria</taxon>
        <taxon>Bacillati</taxon>
        <taxon>Actinomycetota</taxon>
        <taxon>Actinomycetes</taxon>
        <taxon>Mycobacteriales</taxon>
        <taxon>Corynebacteriaceae</taxon>
        <taxon>Corynebacterium</taxon>
    </lineage>
</organism>
<dbReference type="PANTHER" id="PTHR39087:SF2">
    <property type="entry name" value="UPF0104 MEMBRANE PROTEIN MJ1595"/>
    <property type="match status" value="1"/>
</dbReference>
<evidence type="ECO:0000256" key="5">
    <source>
        <dbReference type="ARBA" id="ARBA00023136"/>
    </source>
</evidence>
<dbReference type="EMBL" id="CP063194">
    <property type="protein sequence ID" value="WCZ39787.1"/>
    <property type="molecule type" value="Genomic_DNA"/>
</dbReference>
<accession>A0ABY7UM63</accession>
<evidence type="ECO:0000313" key="8">
    <source>
        <dbReference type="Proteomes" id="UP001218071"/>
    </source>
</evidence>
<evidence type="ECO:0000256" key="3">
    <source>
        <dbReference type="ARBA" id="ARBA00022692"/>
    </source>
</evidence>
<feature type="transmembrane region" description="Helical" evidence="6">
    <location>
        <begin position="286"/>
        <end position="304"/>
    </location>
</feature>
<feature type="transmembrane region" description="Helical" evidence="6">
    <location>
        <begin position="46"/>
        <end position="70"/>
    </location>
</feature>
<keyword evidence="3 6" id="KW-0812">Transmembrane</keyword>
<dbReference type="InterPro" id="IPR022791">
    <property type="entry name" value="L-PG_synthase/AglD"/>
</dbReference>
<protein>
    <recommendedName>
        <fullName evidence="9">Integral membrane protein</fullName>
    </recommendedName>
</protein>
<evidence type="ECO:0000256" key="2">
    <source>
        <dbReference type="ARBA" id="ARBA00022475"/>
    </source>
</evidence>
<feature type="transmembrane region" description="Helical" evidence="6">
    <location>
        <begin position="6"/>
        <end position="26"/>
    </location>
</feature>
<evidence type="ECO:0000256" key="4">
    <source>
        <dbReference type="ARBA" id="ARBA00022989"/>
    </source>
</evidence>
<dbReference type="Proteomes" id="UP001218071">
    <property type="component" value="Chromosome"/>
</dbReference>
<gene>
    <name evidence="7" type="ORF">CJEDD_11090</name>
</gene>
<proteinExistence type="predicted"/>
<name>A0ABY7UM63_9CORY</name>
<reference evidence="7 8" key="1">
    <citation type="submission" date="2020-10" db="EMBL/GenBank/DDBJ databases">
        <title>Complete genome sequence of Corynebacterium jeddahense DSM 45997, type strain of Corynebacterium jeddahense.</title>
        <authorList>
            <person name="Busche T."/>
            <person name="Kalinowski J."/>
            <person name="Ruckert C."/>
        </authorList>
    </citation>
    <scope>NUCLEOTIDE SEQUENCE [LARGE SCALE GENOMIC DNA]</scope>
    <source>
        <strain evidence="7 8">DSM 45997</strain>
    </source>
</reference>
<keyword evidence="4 6" id="KW-1133">Transmembrane helix</keyword>
<evidence type="ECO:0000256" key="6">
    <source>
        <dbReference type="SAM" id="Phobius"/>
    </source>
</evidence>
<keyword evidence="8" id="KW-1185">Reference proteome</keyword>
<keyword evidence="2" id="KW-1003">Cell membrane</keyword>
<feature type="transmembrane region" description="Helical" evidence="6">
    <location>
        <begin position="310"/>
        <end position="330"/>
    </location>
</feature>
<comment type="subcellular location">
    <subcellularLocation>
        <location evidence="1">Cell membrane</location>
        <topology evidence="1">Multi-pass membrane protein</topology>
    </subcellularLocation>
</comment>
<dbReference type="PANTHER" id="PTHR39087">
    <property type="entry name" value="UPF0104 MEMBRANE PROTEIN MJ1595"/>
    <property type="match status" value="1"/>
</dbReference>
<evidence type="ECO:0008006" key="9">
    <source>
        <dbReference type="Google" id="ProtNLM"/>
    </source>
</evidence>
<evidence type="ECO:0000256" key="1">
    <source>
        <dbReference type="ARBA" id="ARBA00004651"/>
    </source>
</evidence>
<feature type="transmembrane region" description="Helical" evidence="6">
    <location>
        <begin position="90"/>
        <end position="108"/>
    </location>
</feature>
<feature type="transmembrane region" description="Helical" evidence="6">
    <location>
        <begin position="153"/>
        <end position="175"/>
    </location>
</feature>
<keyword evidence="5 6" id="KW-0472">Membrane</keyword>
<dbReference type="RefSeq" id="WP_042406281.1">
    <property type="nucleotide sequence ID" value="NZ_CBYN010000032.1"/>
</dbReference>
<feature type="transmembrane region" description="Helical" evidence="6">
    <location>
        <begin position="120"/>
        <end position="147"/>
    </location>
</feature>
<dbReference type="Pfam" id="PF03706">
    <property type="entry name" value="LPG_synthase_TM"/>
    <property type="match status" value="1"/>
</dbReference>
<sequence length="347" mass="35368">MSASHWRQWLRWLAPVAALAAVLVILRDQLPFFGEAWQAIGAASPLPLACAAATAALALAAMAAVMQILLNVDGPVADAAGTNAITLASNAWSTTVPGGPAISAWLTYRVHRSWGASPGLCGWFFVVSGALSTVWMVLIGVVAVMLLGAELSLWSLLATLAAAALTIAAVFWATVHPAVLKRWVRFLPDKVRGRVDGVIDQVAAIRISGPAFTAAAGLSLANQLLDVATMVFSVWAVTGVMPGGAPGGPEVASSSDGISLMGVCLAYVMTKLAGSAQVTPGGLGTVEPVAAGMLVAGGLTLAHATAATVVYRAISFVLITAIGWVVYAAVYAGRGFMVGRPVAGDAV</sequence>
<evidence type="ECO:0000313" key="7">
    <source>
        <dbReference type="EMBL" id="WCZ39787.1"/>
    </source>
</evidence>